<evidence type="ECO:0000259" key="5">
    <source>
        <dbReference type="Pfam" id="PF13439"/>
    </source>
</evidence>
<evidence type="ECO:0000313" key="7">
    <source>
        <dbReference type="Proteomes" id="UP000192366"/>
    </source>
</evidence>
<evidence type="ECO:0000256" key="2">
    <source>
        <dbReference type="ARBA" id="ARBA00022679"/>
    </source>
</evidence>
<reference evidence="6 7" key="1">
    <citation type="submission" date="2017-02" db="EMBL/GenBank/DDBJ databases">
        <title>The new phylogeny of genus Mycobacterium.</title>
        <authorList>
            <person name="Tortoli E."/>
            <person name="Trovato A."/>
            <person name="Cirillo D.M."/>
        </authorList>
    </citation>
    <scope>NUCLEOTIDE SEQUENCE [LARGE SCALE GENOMIC DNA]</scope>
    <source>
        <strain evidence="6 7">DSM 45578</strain>
    </source>
</reference>
<feature type="compositionally biased region" description="Basic and acidic residues" evidence="3">
    <location>
        <begin position="377"/>
        <end position="390"/>
    </location>
</feature>
<feature type="domain" description="Glycosyl transferase family 1" evidence="4">
    <location>
        <begin position="191"/>
        <end position="320"/>
    </location>
</feature>
<dbReference type="AlphaFoldDB" id="A0A1W9Z191"/>
<dbReference type="Gene3D" id="3.40.50.2000">
    <property type="entry name" value="Glycogen Phosphorylase B"/>
    <property type="match status" value="2"/>
</dbReference>
<evidence type="ECO:0000256" key="3">
    <source>
        <dbReference type="SAM" id="MobiDB-lite"/>
    </source>
</evidence>
<proteinExistence type="predicted"/>
<dbReference type="Proteomes" id="UP000192366">
    <property type="component" value="Unassembled WGS sequence"/>
</dbReference>
<dbReference type="Pfam" id="PF13439">
    <property type="entry name" value="Glyco_transf_4"/>
    <property type="match status" value="1"/>
</dbReference>
<evidence type="ECO:0000313" key="6">
    <source>
        <dbReference type="EMBL" id="ORA06088.1"/>
    </source>
</evidence>
<dbReference type="PANTHER" id="PTHR12526:SF595">
    <property type="entry name" value="BLL5217 PROTEIN"/>
    <property type="match status" value="1"/>
</dbReference>
<feature type="domain" description="Glycosyltransferase subfamily 4-like N-terminal" evidence="5">
    <location>
        <begin position="23"/>
        <end position="181"/>
    </location>
</feature>
<accession>A0A1W9Z191</accession>
<keyword evidence="2 6" id="KW-0808">Transferase</keyword>
<dbReference type="Pfam" id="PF00534">
    <property type="entry name" value="Glycos_transf_1"/>
    <property type="match status" value="1"/>
</dbReference>
<dbReference type="SUPFAM" id="SSF53756">
    <property type="entry name" value="UDP-Glycosyltransferase/glycogen phosphorylase"/>
    <property type="match status" value="1"/>
</dbReference>
<evidence type="ECO:0000259" key="4">
    <source>
        <dbReference type="Pfam" id="PF00534"/>
    </source>
</evidence>
<gene>
    <name evidence="6" type="ORF">BST17_07080</name>
</gene>
<dbReference type="InterPro" id="IPR028098">
    <property type="entry name" value="Glyco_trans_4-like_N"/>
</dbReference>
<keyword evidence="7" id="KW-1185">Reference proteome</keyword>
<organism evidence="6 7">
    <name type="scientific">Mycolicibacterium bacteremicum</name>
    <name type="common">Mycobacterium bacteremicum</name>
    <dbReference type="NCBI Taxonomy" id="564198"/>
    <lineage>
        <taxon>Bacteria</taxon>
        <taxon>Bacillati</taxon>
        <taxon>Actinomycetota</taxon>
        <taxon>Actinomycetes</taxon>
        <taxon>Mycobacteriales</taxon>
        <taxon>Mycobacteriaceae</taxon>
        <taxon>Mycolicibacterium</taxon>
    </lineage>
</organism>
<feature type="region of interest" description="Disordered" evidence="3">
    <location>
        <begin position="372"/>
        <end position="412"/>
    </location>
</feature>
<dbReference type="GO" id="GO:0016757">
    <property type="term" value="F:glycosyltransferase activity"/>
    <property type="evidence" value="ECO:0007669"/>
    <property type="project" value="UniProtKB-KW"/>
</dbReference>
<dbReference type="STRING" id="564198.BST17_07080"/>
<dbReference type="OrthoDB" id="9809227at2"/>
<protein>
    <submittedName>
        <fullName evidence="6">Glycosyl transferase family 1</fullName>
    </submittedName>
</protein>
<keyword evidence="1" id="KW-0328">Glycosyltransferase</keyword>
<dbReference type="RefSeq" id="WP_083056512.1">
    <property type="nucleotide sequence ID" value="NZ_JACKVM010000008.1"/>
</dbReference>
<dbReference type="PANTHER" id="PTHR12526">
    <property type="entry name" value="GLYCOSYLTRANSFERASE"/>
    <property type="match status" value="1"/>
</dbReference>
<evidence type="ECO:0000256" key="1">
    <source>
        <dbReference type="ARBA" id="ARBA00022676"/>
    </source>
</evidence>
<sequence>MTHALRVALIASNRYPIRQPFAGGLEAHVWHLARALVQRGHHVSLFAGTGSDAGLACRSLQVRELTLSAAAQSDISMPATTFMDDHHAYLSLMLDLTRHGAENFDVVHNHSLHHLPVAMAPMLPIPMLTTVHTPPTPWLESALTAGAGAGTRIAAVSRHTAASWRHVVGDIEVVPNGVDTAAWRLGPGGEDLVWFGRITPEKGTHLAIAAARKADLPLAIAGPISDPEYYAHAVAPLLGGDIRHVGHLDRAGLARLVGAAAAVLVTPMWDEPYGLVVAESMSCGTPVIAFDRGGIGEMLDPAAGRLVPPGDVAAMAAAIPGAVALPRDEVRAHALRCCSQEAMVQTYLSLYTDMITEAGGTDDDRLLRAPSRLRAPRPSDEHHRAHDQARHGAHQSPGAGAQPVHGCDRASA</sequence>
<name>A0A1W9Z191_MYCBA</name>
<comment type="caution">
    <text evidence="6">The sequence shown here is derived from an EMBL/GenBank/DDBJ whole genome shotgun (WGS) entry which is preliminary data.</text>
</comment>
<dbReference type="EMBL" id="MVHJ01000004">
    <property type="protein sequence ID" value="ORA06088.1"/>
    <property type="molecule type" value="Genomic_DNA"/>
</dbReference>
<dbReference type="InterPro" id="IPR001296">
    <property type="entry name" value="Glyco_trans_1"/>
</dbReference>